<protein>
    <recommendedName>
        <fullName evidence="4">Tetratricopeptide repeat protein</fullName>
    </recommendedName>
</protein>
<keyword evidence="2" id="KW-0472">Membrane</keyword>
<sequence length="486" mass="54576">MSLLLDALKKAADEKKKNMLSTHEHNGSNTPNSDTSRSLELELELDLELNKHADVNFSKAHYNMDKLPELREPDKNHSASEKEKNIVDRNTVISTTGKTKKPQEANELKLQKLTPKQTKKITGQITPKSEKLNSAQKHHTLSLDNSPPEKTPDSTINNIKSEQALSQLINKSNLHNKNKQRKRNISIFILLLLVLTGSGLYFYIEQQTARQNIYITDSRITPPIPTVQANTPEPVTNNNPTAPYIKPAPSIKTAVNAMSSAPTSTRQPATAPPATTTTQHKKAPASVKFTRSIKSDSAHEILLKAYAAFYAKDYKLSETLYNKVLKHEVRNRDALLGLSAIAMKQQRYEYARQKYIFLLKLNPADNIAIAGLSSIDKLTNSQLNESKIRFMLKDTPDSAPLNFALGNIYSQQKKWPNAQAAYFSAWSSNNKNADYAFNLAISLDHLDKKNRALEFYQLSLALRKTLGANFSVDVAKKRIHLLQKKH</sequence>
<dbReference type="Gene3D" id="1.25.40.10">
    <property type="entry name" value="Tetratricopeptide repeat domain"/>
    <property type="match status" value="2"/>
</dbReference>
<dbReference type="InterPro" id="IPR011990">
    <property type="entry name" value="TPR-like_helical_dom_sf"/>
</dbReference>
<keyword evidence="2" id="KW-0812">Transmembrane</keyword>
<dbReference type="SUPFAM" id="SSF48452">
    <property type="entry name" value="TPR-like"/>
    <property type="match status" value="1"/>
</dbReference>
<feature type="region of interest" description="Disordered" evidence="1">
    <location>
        <begin position="259"/>
        <end position="287"/>
    </location>
</feature>
<dbReference type="AlphaFoldDB" id="A0A3B0WPC9"/>
<dbReference type="InterPro" id="IPR019734">
    <property type="entry name" value="TPR_rpt"/>
</dbReference>
<feature type="transmembrane region" description="Helical" evidence="2">
    <location>
        <begin position="185"/>
        <end position="204"/>
    </location>
</feature>
<proteinExistence type="predicted"/>
<accession>A0A3B0WPC9</accession>
<evidence type="ECO:0000256" key="1">
    <source>
        <dbReference type="SAM" id="MobiDB-lite"/>
    </source>
</evidence>
<feature type="compositionally biased region" description="Basic and acidic residues" evidence="1">
    <location>
        <begin position="101"/>
        <end position="110"/>
    </location>
</feature>
<feature type="region of interest" description="Disordered" evidence="1">
    <location>
        <begin position="15"/>
        <end position="38"/>
    </location>
</feature>
<organism evidence="3">
    <name type="scientific">hydrothermal vent metagenome</name>
    <dbReference type="NCBI Taxonomy" id="652676"/>
    <lineage>
        <taxon>unclassified sequences</taxon>
        <taxon>metagenomes</taxon>
        <taxon>ecological metagenomes</taxon>
    </lineage>
</organism>
<feature type="compositionally biased region" description="Basic and acidic residues" evidence="1">
    <location>
        <begin position="68"/>
        <end position="87"/>
    </location>
</feature>
<feature type="compositionally biased region" description="Basic and acidic residues" evidence="1">
    <location>
        <begin position="15"/>
        <end position="26"/>
    </location>
</feature>
<reference evidence="3" key="1">
    <citation type="submission" date="2018-06" db="EMBL/GenBank/DDBJ databases">
        <authorList>
            <person name="Zhirakovskaya E."/>
        </authorList>
    </citation>
    <scope>NUCLEOTIDE SEQUENCE</scope>
</reference>
<dbReference type="EMBL" id="UOFG01000002">
    <property type="protein sequence ID" value="VAW57858.1"/>
    <property type="molecule type" value="Genomic_DNA"/>
</dbReference>
<dbReference type="SMART" id="SM00028">
    <property type="entry name" value="TPR"/>
    <property type="match status" value="4"/>
</dbReference>
<name>A0A3B0WPC9_9ZZZZ</name>
<gene>
    <name evidence="3" type="ORF">MNBD_GAMMA11-2781</name>
</gene>
<feature type="compositionally biased region" description="Polar residues" evidence="1">
    <location>
        <begin position="27"/>
        <end position="38"/>
    </location>
</feature>
<evidence type="ECO:0008006" key="4">
    <source>
        <dbReference type="Google" id="ProtNLM"/>
    </source>
</evidence>
<evidence type="ECO:0000256" key="2">
    <source>
        <dbReference type="SAM" id="Phobius"/>
    </source>
</evidence>
<evidence type="ECO:0000313" key="3">
    <source>
        <dbReference type="EMBL" id="VAW57858.1"/>
    </source>
</evidence>
<keyword evidence="2" id="KW-1133">Transmembrane helix</keyword>
<feature type="compositionally biased region" description="Low complexity" evidence="1">
    <location>
        <begin position="260"/>
        <end position="278"/>
    </location>
</feature>
<feature type="compositionally biased region" description="Polar residues" evidence="1">
    <location>
        <begin position="121"/>
        <end position="135"/>
    </location>
</feature>
<feature type="region of interest" description="Disordered" evidence="1">
    <location>
        <begin position="68"/>
        <end position="153"/>
    </location>
</feature>